<protein>
    <recommendedName>
        <fullName evidence="1">Heterokaryon incompatibility domain-containing protein</fullName>
    </recommendedName>
</protein>
<keyword evidence="3" id="KW-1185">Reference proteome</keyword>
<dbReference type="AlphaFoldDB" id="A0A8H7W3U2"/>
<feature type="domain" description="Heterokaryon incompatibility" evidence="1">
    <location>
        <begin position="58"/>
        <end position="210"/>
    </location>
</feature>
<sequence length="511" mass="57926">MADIQLAQTWLNDCVGSHEICPKSLRSRLPLRILDLESFDDTPDLRLMVDAKTTFGRYATLSHCWGQSQPLKLTKSTHDNFKEGIAYSSLPRTFQDAVTVTRSLGIRYLWIDSLCITQDCKVDWEEQCTEMGRIYKDSFITLAGPAASGCHSGFLDARQLPPQATITVSDTESTSDVILSYSGVTDTEDLGDLVPESDSVLFTRAWVLQERLLSSRVLYFGTKRMYLECFTNVRFENCHYPINWQYQSVGMVEKLLIGRLGSLPKCFQYWRNLVTTYSETCLTHATDKLPALSGLASEFQQETKTKYLAGIWKEDIPRQLVWYVFFFIDETPLPMISASDYIAPSWSWASAKLPVQFINSLYSNTFHSGLELIDSEVIRAGSDPFGRVKSGFLKVSGFLETGFVRQLPDKYVPGRRTHYLHSEKTAGDILAEYAPDDITYVSVLPTEMVMLYLGRYSTGQAVALAIELVDGQDDTYRRVGLMSSDDFGGKDINDRFRDLFRDVEKRVLLLI</sequence>
<accession>A0A8H7W3U2</accession>
<dbReference type="PANTHER" id="PTHR33112:SF9">
    <property type="entry name" value="HETEROKARYON INCOMPATIBILITY DOMAIN-CONTAINING PROTEIN"/>
    <property type="match status" value="1"/>
</dbReference>
<reference evidence="2" key="1">
    <citation type="submission" date="2021-02" db="EMBL/GenBank/DDBJ databases">
        <title>Genome sequence Cadophora malorum strain M34.</title>
        <authorList>
            <person name="Stefanovic E."/>
            <person name="Vu D."/>
            <person name="Scully C."/>
            <person name="Dijksterhuis J."/>
            <person name="Roader J."/>
            <person name="Houbraken J."/>
        </authorList>
    </citation>
    <scope>NUCLEOTIDE SEQUENCE</scope>
    <source>
        <strain evidence="2">M34</strain>
    </source>
</reference>
<dbReference type="OrthoDB" id="5125733at2759"/>
<dbReference type="InterPro" id="IPR010730">
    <property type="entry name" value="HET"/>
</dbReference>
<dbReference type="PANTHER" id="PTHR33112">
    <property type="entry name" value="DOMAIN PROTEIN, PUTATIVE-RELATED"/>
    <property type="match status" value="1"/>
</dbReference>
<evidence type="ECO:0000313" key="2">
    <source>
        <dbReference type="EMBL" id="KAG4416651.1"/>
    </source>
</evidence>
<dbReference type="Pfam" id="PF06985">
    <property type="entry name" value="HET"/>
    <property type="match status" value="1"/>
</dbReference>
<dbReference type="Proteomes" id="UP000664132">
    <property type="component" value="Unassembled WGS sequence"/>
</dbReference>
<organism evidence="2 3">
    <name type="scientific">Cadophora malorum</name>
    <dbReference type="NCBI Taxonomy" id="108018"/>
    <lineage>
        <taxon>Eukaryota</taxon>
        <taxon>Fungi</taxon>
        <taxon>Dikarya</taxon>
        <taxon>Ascomycota</taxon>
        <taxon>Pezizomycotina</taxon>
        <taxon>Leotiomycetes</taxon>
        <taxon>Helotiales</taxon>
        <taxon>Ploettnerulaceae</taxon>
        <taxon>Cadophora</taxon>
    </lineage>
</organism>
<evidence type="ECO:0000259" key="1">
    <source>
        <dbReference type="Pfam" id="PF06985"/>
    </source>
</evidence>
<evidence type="ECO:0000313" key="3">
    <source>
        <dbReference type="Proteomes" id="UP000664132"/>
    </source>
</evidence>
<comment type="caution">
    <text evidence="2">The sequence shown here is derived from an EMBL/GenBank/DDBJ whole genome shotgun (WGS) entry which is preliminary data.</text>
</comment>
<gene>
    <name evidence="2" type="ORF">IFR04_010231</name>
</gene>
<proteinExistence type="predicted"/>
<name>A0A8H7W3U2_9HELO</name>
<dbReference type="EMBL" id="JAFJYH010000179">
    <property type="protein sequence ID" value="KAG4416651.1"/>
    <property type="molecule type" value="Genomic_DNA"/>
</dbReference>